<sequence length="364" mass="41619">MLTLMTSLFWRPEPSTEWLPAFTGLILLTLICGEYSDVWTSRRRRSEARSEVLEERMTRLTDDLYVARISQERLEQNLIYKPISLRSALQEIKHSAIISGGTLTKDLGEQFLYLLNQTCGVQSAGIYVKSHHRTPLEVARFGDLGPFQPTDPVYLSAIEHQESRSLVDLDPAQMRHYLAIYLFDNVQHGHEIVLAVSDISFFSLNEDNIRVIGVIFRYFCNHNMAIEKGLDVLREWPDCPDDFAVELTVLAELNRQYQVTSTLLVYTLHPDEHSESLSRHLCTLRRGLDIVWRYTTEKSVRIIFLLPFSGAASIDGHMARVSLEMNDRFGESWQTHCTSIHDYTVGGQSPAALLHTILPAERVP</sequence>
<dbReference type="Proteomes" id="UP000470022">
    <property type="component" value="Chromosome"/>
</dbReference>
<keyword evidence="2" id="KW-1185">Reference proteome</keyword>
<evidence type="ECO:0000313" key="2">
    <source>
        <dbReference type="Proteomes" id="UP000470022"/>
    </source>
</evidence>
<dbReference type="EMBL" id="CP127523">
    <property type="protein sequence ID" value="XRI68027.1"/>
    <property type="molecule type" value="Genomic_DNA"/>
</dbReference>
<organism evidence="1 2">
    <name type="scientific">Acidithiobacillus ferrianus</name>
    <dbReference type="NCBI Taxonomy" id="2678518"/>
    <lineage>
        <taxon>Bacteria</taxon>
        <taxon>Pseudomonadati</taxon>
        <taxon>Pseudomonadota</taxon>
        <taxon>Acidithiobacillia</taxon>
        <taxon>Acidithiobacillales</taxon>
        <taxon>Acidithiobacillaceae</taxon>
        <taxon>Acidithiobacillus</taxon>
    </lineage>
</organism>
<gene>
    <name evidence="1" type="ORF">GL267_009680</name>
</gene>
<reference evidence="1" key="1">
    <citation type="submission" date="2023-06" db="EMBL/GenBank/DDBJ databases">
        <title>Complete and circular genome of Acidithiobacillus ferrianus DSM 107098.</title>
        <authorList>
            <person name="Norris P.R."/>
            <person name="Falagan C."/>
            <person name="Moya-Beltran A."/>
            <person name="Castro M."/>
            <person name="Quatrini R."/>
            <person name="Johnson D.B."/>
        </authorList>
    </citation>
    <scope>NUCLEOTIDE SEQUENCE</scope>
    <source>
        <strain evidence="1">MG</strain>
    </source>
</reference>
<accession>A0ACD5H539</accession>
<protein>
    <submittedName>
        <fullName evidence="1">PelD GGDEF domain-containing protein</fullName>
    </submittedName>
</protein>
<evidence type="ECO:0000313" key="1">
    <source>
        <dbReference type="EMBL" id="XRI68027.1"/>
    </source>
</evidence>
<name>A0ACD5H539_9PROT</name>
<proteinExistence type="predicted"/>